<proteinExistence type="predicted"/>
<organism evidence="1 2">
    <name type="scientific">Azotobacter vinelandii (strain DJ / ATCC BAA-1303)</name>
    <dbReference type="NCBI Taxonomy" id="322710"/>
    <lineage>
        <taxon>Bacteria</taxon>
        <taxon>Pseudomonadati</taxon>
        <taxon>Pseudomonadota</taxon>
        <taxon>Gammaproteobacteria</taxon>
        <taxon>Pseudomonadales</taxon>
        <taxon>Pseudomonadaceae</taxon>
        <taxon>Azotobacter</taxon>
    </lineage>
</organism>
<dbReference type="STRING" id="322710.Avin_03860"/>
<dbReference type="KEGG" id="avn:Avin_03860"/>
<protein>
    <submittedName>
        <fullName evidence="1">Uncharacterized protein</fullName>
    </submittedName>
</protein>
<dbReference type="AlphaFoldDB" id="C1DIE9"/>
<gene>
    <name evidence="1" type="ordered locus">Avin_03860</name>
</gene>
<name>C1DIE9_AZOVD</name>
<reference evidence="1 2" key="1">
    <citation type="journal article" date="2009" name="J. Bacteriol.">
        <title>Genome sequence of Azotobacter vinelandii, an obligate aerobe specialized to support diverse anaerobic metabolic processes.</title>
        <authorList>
            <person name="Setubal J.C."/>
            <person name="dos Santos P."/>
            <person name="Goldman B.S."/>
            <person name="Ertesvag H."/>
            <person name="Espin G."/>
            <person name="Rubio L.M."/>
            <person name="Valla S."/>
            <person name="Almeida N.F."/>
            <person name="Balasubramanian D."/>
            <person name="Cromes L."/>
            <person name="Curatti L."/>
            <person name="Du Z."/>
            <person name="Godsy E."/>
            <person name="Goodner B."/>
            <person name="Hellner-Burris K."/>
            <person name="Hernandez J.A."/>
            <person name="Houmiel K."/>
            <person name="Imperial J."/>
            <person name="Kennedy C."/>
            <person name="Larson T.J."/>
            <person name="Latreille P."/>
            <person name="Ligon L.S."/>
            <person name="Lu J."/>
            <person name="Maerk M."/>
            <person name="Miller N.M."/>
            <person name="Norton S."/>
            <person name="O'Carroll I.P."/>
            <person name="Paulsen I."/>
            <person name="Raulfs E.C."/>
            <person name="Roemer R."/>
            <person name="Rosser J."/>
            <person name="Segura D."/>
            <person name="Slater S."/>
            <person name="Stricklin S.L."/>
            <person name="Studholme D.J."/>
            <person name="Sun J."/>
            <person name="Viana C.J."/>
            <person name="Wallin E."/>
            <person name="Wang B."/>
            <person name="Wheeler C."/>
            <person name="Zhu H."/>
            <person name="Dean D.R."/>
            <person name="Dixon R."/>
            <person name="Wood D."/>
        </authorList>
    </citation>
    <scope>NUCLEOTIDE SEQUENCE [LARGE SCALE GENOMIC DNA]</scope>
    <source>
        <strain evidence="2">DJ / ATCC BAA-1303</strain>
    </source>
</reference>
<dbReference type="HOGENOM" id="CLU_3416573_0_0_6"/>
<keyword evidence="2" id="KW-1185">Reference proteome</keyword>
<evidence type="ECO:0000313" key="1">
    <source>
        <dbReference type="EMBL" id="ACO76646.1"/>
    </source>
</evidence>
<sequence>MAKIQRDSCLPRGSRQEIVLAVSEKY</sequence>
<evidence type="ECO:0000313" key="2">
    <source>
        <dbReference type="Proteomes" id="UP000002424"/>
    </source>
</evidence>
<accession>C1DIE9</accession>
<dbReference type="Proteomes" id="UP000002424">
    <property type="component" value="Chromosome"/>
</dbReference>
<dbReference type="EMBL" id="CP001157">
    <property type="protein sequence ID" value="ACO76646.1"/>
    <property type="molecule type" value="Genomic_DNA"/>
</dbReference>
<dbReference type="EnsemblBacteria" id="ACO76646">
    <property type="protein sequence ID" value="ACO76646"/>
    <property type="gene ID" value="Avin_03860"/>
</dbReference>